<reference evidence="5 6" key="1">
    <citation type="submission" date="2019-02" db="EMBL/GenBank/DDBJ databases">
        <title>Genomic Encyclopedia of Type Strains, Phase IV (KMG-IV): sequencing the most valuable type-strain genomes for metagenomic binning, comparative biology and taxonomic classification.</title>
        <authorList>
            <person name="Goeker M."/>
        </authorList>
    </citation>
    <scope>NUCLEOTIDE SEQUENCE [LARGE SCALE GENOMIC DNA]</scope>
    <source>
        <strain evidence="5 6">DSM 29486</strain>
    </source>
</reference>
<keyword evidence="3" id="KW-0732">Signal</keyword>
<proteinExistence type="predicted"/>
<feature type="compositionally biased region" description="Acidic residues" evidence="2">
    <location>
        <begin position="63"/>
        <end position="75"/>
    </location>
</feature>
<dbReference type="InterPro" id="IPR050695">
    <property type="entry name" value="N-acetylmuramoyl_amidase_3"/>
</dbReference>
<feature type="region of interest" description="Disordered" evidence="2">
    <location>
        <begin position="26"/>
        <end position="98"/>
    </location>
</feature>
<dbReference type="CDD" id="cd02696">
    <property type="entry name" value="MurNAc-LAA"/>
    <property type="match status" value="1"/>
</dbReference>
<feature type="domain" description="MurNAc-LAA" evidence="4">
    <location>
        <begin position="269"/>
        <end position="388"/>
    </location>
</feature>
<dbReference type="PROSITE" id="PS51257">
    <property type="entry name" value="PROKAR_LIPOPROTEIN"/>
    <property type="match status" value="1"/>
</dbReference>
<dbReference type="GO" id="GO:0008745">
    <property type="term" value="F:N-acetylmuramoyl-L-alanine amidase activity"/>
    <property type="evidence" value="ECO:0007669"/>
    <property type="project" value="InterPro"/>
</dbReference>
<dbReference type="PANTHER" id="PTHR30404:SF0">
    <property type="entry name" value="N-ACETYLMURAMOYL-L-ALANINE AMIDASE AMIC"/>
    <property type="match status" value="1"/>
</dbReference>
<dbReference type="InterPro" id="IPR002508">
    <property type="entry name" value="MurNAc-LAA_cat"/>
</dbReference>
<comment type="caution">
    <text evidence="5">The sequence shown here is derived from an EMBL/GenBank/DDBJ whole genome shotgun (WGS) entry which is preliminary data.</text>
</comment>
<dbReference type="SMART" id="SM00646">
    <property type="entry name" value="Ami_3"/>
    <property type="match status" value="1"/>
</dbReference>
<evidence type="ECO:0000256" key="2">
    <source>
        <dbReference type="SAM" id="MobiDB-lite"/>
    </source>
</evidence>
<dbReference type="EMBL" id="SGXF01000001">
    <property type="protein sequence ID" value="RZT02498.1"/>
    <property type="molecule type" value="Genomic_DNA"/>
</dbReference>
<keyword evidence="6" id="KW-1185">Reference proteome</keyword>
<feature type="compositionally biased region" description="Basic and acidic residues" evidence="2">
    <location>
        <begin position="76"/>
        <end position="91"/>
    </location>
</feature>
<dbReference type="AlphaFoldDB" id="A0A4Q7PR22"/>
<dbReference type="Gene3D" id="3.40.630.40">
    <property type="entry name" value="Zn-dependent exopeptidases"/>
    <property type="match status" value="1"/>
</dbReference>
<dbReference type="RefSeq" id="WP_130432932.1">
    <property type="nucleotide sequence ID" value="NZ_SGXF01000001.1"/>
</dbReference>
<evidence type="ECO:0000259" key="4">
    <source>
        <dbReference type="SMART" id="SM00646"/>
    </source>
</evidence>
<dbReference type="GO" id="GO:0030288">
    <property type="term" value="C:outer membrane-bounded periplasmic space"/>
    <property type="evidence" value="ECO:0007669"/>
    <property type="project" value="TreeGrafter"/>
</dbReference>
<dbReference type="PANTHER" id="PTHR30404">
    <property type="entry name" value="N-ACETYLMURAMOYL-L-ALANINE AMIDASE"/>
    <property type="match status" value="1"/>
</dbReference>
<sequence>MIKKRKWSGIAALLLAVILAAGGCGKPVAAPESSVVGTSTESPKEENTGASTAQQPGDRETETDAAETSAEETEVESGKETEPSSEEHFEDVSEQVTAEASVRLRQAPSTDSAVLGVLEAGRGALRTGAGETWSRLEVGGMVCYAASRYLRVGAPETAGAPETSKAPESAAPQPTVPVQPPVTGSGRIVAIDPGHQGRGWSELEPIGPGSTVMKAKTTTGTQGCVTGIHESQLNLTVSLKLREALQARGYRVFLVRDSQDVLLSNKDRADMANASGAEIFLRIHANSSANSAQRGVLTMAPTGANPFVAHLSASSISLSQSVVNHISARTGFRNIGVLGSDDMSGINWSRIPVTIVEMGYMSNPDEDRALNTPSVQDQIVQGICDGVDEYFASH</sequence>
<evidence type="ECO:0000313" key="5">
    <source>
        <dbReference type="EMBL" id="RZT02498.1"/>
    </source>
</evidence>
<feature type="signal peptide" evidence="3">
    <location>
        <begin position="1"/>
        <end position="29"/>
    </location>
</feature>
<accession>A0A4Q7PR22</accession>
<evidence type="ECO:0000313" key="6">
    <source>
        <dbReference type="Proteomes" id="UP000292927"/>
    </source>
</evidence>
<dbReference type="GO" id="GO:0009253">
    <property type="term" value="P:peptidoglycan catabolic process"/>
    <property type="evidence" value="ECO:0007669"/>
    <property type="project" value="InterPro"/>
</dbReference>
<protein>
    <submittedName>
        <fullName evidence="5">N-acetylmuramoyl-L-alanine amidase</fullName>
    </submittedName>
</protein>
<dbReference type="Proteomes" id="UP000292927">
    <property type="component" value="Unassembled WGS sequence"/>
</dbReference>
<feature type="region of interest" description="Disordered" evidence="2">
    <location>
        <begin position="157"/>
        <end position="185"/>
    </location>
</feature>
<feature type="chain" id="PRO_5039283253" evidence="3">
    <location>
        <begin position="30"/>
        <end position="394"/>
    </location>
</feature>
<keyword evidence="1" id="KW-0378">Hydrolase</keyword>
<dbReference type="Pfam" id="PF01520">
    <property type="entry name" value="Amidase_3"/>
    <property type="match status" value="1"/>
</dbReference>
<dbReference type="SUPFAM" id="SSF53187">
    <property type="entry name" value="Zn-dependent exopeptidases"/>
    <property type="match status" value="1"/>
</dbReference>
<evidence type="ECO:0000256" key="1">
    <source>
        <dbReference type="ARBA" id="ARBA00022801"/>
    </source>
</evidence>
<gene>
    <name evidence="5" type="ORF">EV209_0617</name>
</gene>
<evidence type="ECO:0000256" key="3">
    <source>
        <dbReference type="SAM" id="SignalP"/>
    </source>
</evidence>
<name>A0A4Q7PR22_9FIRM</name>
<dbReference type="Gene3D" id="2.30.30.40">
    <property type="entry name" value="SH3 Domains"/>
    <property type="match status" value="1"/>
</dbReference>
<dbReference type="OrthoDB" id="43070at2"/>
<organism evidence="5 6">
    <name type="scientific">Cuneatibacter caecimuris</name>
    <dbReference type="NCBI Taxonomy" id="1796618"/>
    <lineage>
        <taxon>Bacteria</taxon>
        <taxon>Bacillati</taxon>
        <taxon>Bacillota</taxon>
        <taxon>Clostridia</taxon>
        <taxon>Lachnospirales</taxon>
        <taxon>Lachnospiraceae</taxon>
        <taxon>Cuneatibacter</taxon>
    </lineage>
</organism>